<name>A0A2A2EKK9_9BIFI</name>
<keyword evidence="1" id="KW-0175">Coiled coil</keyword>
<keyword evidence="3" id="KW-1185">Reference proteome</keyword>
<dbReference type="RefSeq" id="WP_095612974.1">
    <property type="nucleotide sequence ID" value="NZ_MVOG01000007.1"/>
</dbReference>
<reference evidence="2 3" key="1">
    <citation type="journal article" date="2017" name="ISME J.">
        <title>Unveiling bifidobacterial biogeography across the mammalian branch of the tree of life.</title>
        <authorList>
            <person name="Milani C."/>
            <person name="Mangifesta M."/>
            <person name="Mancabelli L."/>
            <person name="Lugli G.A."/>
            <person name="James K."/>
            <person name="Duranti S."/>
            <person name="Turroni F."/>
            <person name="Ferrario C."/>
            <person name="Ossiprandi M.C."/>
            <person name="van Sinderen D."/>
            <person name="Ventura M."/>
        </authorList>
    </citation>
    <scope>NUCLEOTIDE SEQUENCE [LARGE SCALE GENOMIC DNA]</scope>
    <source>
        <strain evidence="2 3">70</strain>
    </source>
</reference>
<dbReference type="AlphaFoldDB" id="A0A2A2EKK9"/>
<protein>
    <submittedName>
        <fullName evidence="2">Uncharacterized protein</fullName>
    </submittedName>
</protein>
<organism evidence="2 3">
    <name type="scientific">Bifidobacterium italicum</name>
    <dbReference type="NCBI Taxonomy" id="1960968"/>
    <lineage>
        <taxon>Bacteria</taxon>
        <taxon>Bacillati</taxon>
        <taxon>Actinomycetota</taxon>
        <taxon>Actinomycetes</taxon>
        <taxon>Bifidobacteriales</taxon>
        <taxon>Bifidobacteriaceae</taxon>
        <taxon>Bifidobacterium</taxon>
    </lineage>
</organism>
<dbReference type="OrthoDB" id="3239501at2"/>
<feature type="coiled-coil region" evidence="1">
    <location>
        <begin position="6"/>
        <end position="33"/>
    </location>
</feature>
<evidence type="ECO:0000256" key="1">
    <source>
        <dbReference type="SAM" id="Coils"/>
    </source>
</evidence>
<comment type="caution">
    <text evidence="2">The sequence shown here is derived from an EMBL/GenBank/DDBJ whole genome shotgun (WGS) entry which is preliminary data.</text>
</comment>
<evidence type="ECO:0000313" key="2">
    <source>
        <dbReference type="EMBL" id="PAU69709.1"/>
    </source>
</evidence>
<evidence type="ECO:0000313" key="3">
    <source>
        <dbReference type="Proteomes" id="UP000217986"/>
    </source>
</evidence>
<dbReference type="Proteomes" id="UP000217986">
    <property type="component" value="Unassembled WGS sequence"/>
</dbReference>
<accession>A0A2A2EKK9</accession>
<gene>
    <name evidence="2" type="ORF">B1400_0588</name>
</gene>
<sequence length="137" mass="15835">MASTEFEAFMQQLEQAQKELRQARKELEELHANNQPRLAEHHEEVVKARRAGQMGKAWQTLQSRIDLGKTCEMDIFNGIDKSPEAREVRADIVRNMTKVRDDLDAMDPEEKTKRDYLRAMESSATLQAMEAGMRKDV</sequence>
<proteinExistence type="predicted"/>
<dbReference type="EMBL" id="MVOG01000007">
    <property type="protein sequence ID" value="PAU69709.1"/>
    <property type="molecule type" value="Genomic_DNA"/>
</dbReference>